<evidence type="ECO:0000256" key="1">
    <source>
        <dbReference type="SAM" id="Coils"/>
    </source>
</evidence>
<proteinExistence type="predicted"/>
<gene>
    <name evidence="3" type="ORF">KSP40_PGU003655</name>
</gene>
<keyword evidence="4" id="KW-1185">Reference proteome</keyword>
<evidence type="ECO:0000313" key="3">
    <source>
        <dbReference type="EMBL" id="KAK8963976.1"/>
    </source>
</evidence>
<keyword evidence="1" id="KW-0175">Coiled coil</keyword>
<dbReference type="Proteomes" id="UP001412067">
    <property type="component" value="Unassembled WGS sequence"/>
</dbReference>
<comment type="caution">
    <text evidence="3">The sequence shown here is derived from an EMBL/GenBank/DDBJ whole genome shotgun (WGS) entry which is preliminary data.</text>
</comment>
<protein>
    <submittedName>
        <fullName evidence="3">Uncharacterized protein</fullName>
    </submittedName>
</protein>
<evidence type="ECO:0000313" key="4">
    <source>
        <dbReference type="Proteomes" id="UP001412067"/>
    </source>
</evidence>
<name>A0ABR2MIT1_9ASPA</name>
<accession>A0ABR2MIT1</accession>
<reference evidence="3 4" key="1">
    <citation type="journal article" date="2022" name="Nat. Plants">
        <title>Genomes of leafy and leafless Platanthera orchids illuminate the evolution of mycoheterotrophy.</title>
        <authorList>
            <person name="Li M.H."/>
            <person name="Liu K.W."/>
            <person name="Li Z."/>
            <person name="Lu H.C."/>
            <person name="Ye Q.L."/>
            <person name="Zhang D."/>
            <person name="Wang J.Y."/>
            <person name="Li Y.F."/>
            <person name="Zhong Z.M."/>
            <person name="Liu X."/>
            <person name="Yu X."/>
            <person name="Liu D.K."/>
            <person name="Tu X.D."/>
            <person name="Liu B."/>
            <person name="Hao Y."/>
            <person name="Liao X.Y."/>
            <person name="Jiang Y.T."/>
            <person name="Sun W.H."/>
            <person name="Chen J."/>
            <person name="Chen Y.Q."/>
            <person name="Ai Y."/>
            <person name="Zhai J.W."/>
            <person name="Wu S.S."/>
            <person name="Zhou Z."/>
            <person name="Hsiao Y.Y."/>
            <person name="Wu W.L."/>
            <person name="Chen Y.Y."/>
            <person name="Lin Y.F."/>
            <person name="Hsu J.L."/>
            <person name="Li C.Y."/>
            <person name="Wang Z.W."/>
            <person name="Zhao X."/>
            <person name="Zhong W.Y."/>
            <person name="Ma X.K."/>
            <person name="Ma L."/>
            <person name="Huang J."/>
            <person name="Chen G.Z."/>
            <person name="Huang M.Z."/>
            <person name="Huang L."/>
            <person name="Peng D.H."/>
            <person name="Luo Y.B."/>
            <person name="Zou S.Q."/>
            <person name="Chen S.P."/>
            <person name="Lan S."/>
            <person name="Tsai W.C."/>
            <person name="Van de Peer Y."/>
            <person name="Liu Z.J."/>
        </authorList>
    </citation>
    <scope>NUCLEOTIDE SEQUENCE [LARGE SCALE GENOMIC DNA]</scope>
    <source>
        <strain evidence="3">Lor288</strain>
    </source>
</reference>
<organism evidence="3 4">
    <name type="scientific">Platanthera guangdongensis</name>
    <dbReference type="NCBI Taxonomy" id="2320717"/>
    <lineage>
        <taxon>Eukaryota</taxon>
        <taxon>Viridiplantae</taxon>
        <taxon>Streptophyta</taxon>
        <taxon>Embryophyta</taxon>
        <taxon>Tracheophyta</taxon>
        <taxon>Spermatophyta</taxon>
        <taxon>Magnoliopsida</taxon>
        <taxon>Liliopsida</taxon>
        <taxon>Asparagales</taxon>
        <taxon>Orchidaceae</taxon>
        <taxon>Orchidoideae</taxon>
        <taxon>Orchideae</taxon>
        <taxon>Orchidinae</taxon>
        <taxon>Platanthera</taxon>
    </lineage>
</organism>
<feature type="coiled-coil region" evidence="1">
    <location>
        <begin position="121"/>
        <end position="148"/>
    </location>
</feature>
<sequence>MERLAATDWSEDIEKKKVDMLVKYVLSKFLLSLQVLKISSCIHNFGGFEEFHRYNWPMTMHKFMSTQLRLLSQKASTRSAEESIGYLVERFVLHSRMFFHVRNNFSELKTKILLILRVFPKKVAKEGYEDKEKEVDEEEESNEKHIMRFVTDGLEKINDGRRKQRKKEIKEEKR</sequence>
<feature type="region of interest" description="Disordered" evidence="2">
    <location>
        <begin position="155"/>
        <end position="174"/>
    </location>
</feature>
<evidence type="ECO:0000256" key="2">
    <source>
        <dbReference type="SAM" id="MobiDB-lite"/>
    </source>
</evidence>
<dbReference type="EMBL" id="JBBWWR010000007">
    <property type="protein sequence ID" value="KAK8963976.1"/>
    <property type="molecule type" value="Genomic_DNA"/>
</dbReference>